<evidence type="ECO:0000313" key="6">
    <source>
        <dbReference type="Proteomes" id="UP001281731"/>
    </source>
</evidence>
<protein>
    <submittedName>
        <fullName evidence="5">ABC transporter ATP-binding protein</fullName>
    </submittedName>
</protein>
<dbReference type="InterPro" id="IPR051782">
    <property type="entry name" value="ABC_Transporter_VariousFunc"/>
</dbReference>
<keyword evidence="1" id="KW-0813">Transport</keyword>
<dbReference type="InterPro" id="IPR027417">
    <property type="entry name" value="P-loop_NTPase"/>
</dbReference>
<evidence type="ECO:0000256" key="3">
    <source>
        <dbReference type="ARBA" id="ARBA00022840"/>
    </source>
</evidence>
<evidence type="ECO:0000256" key="1">
    <source>
        <dbReference type="ARBA" id="ARBA00022448"/>
    </source>
</evidence>
<dbReference type="RefSeq" id="WP_320756406.1">
    <property type="nucleotide sequence ID" value="NZ_JAWNGC010000003.1"/>
</dbReference>
<proteinExistence type="predicted"/>
<dbReference type="AlphaFoldDB" id="A0AAW9HLE7"/>
<evidence type="ECO:0000256" key="2">
    <source>
        <dbReference type="ARBA" id="ARBA00022741"/>
    </source>
</evidence>
<dbReference type="SMART" id="SM00382">
    <property type="entry name" value="AAA"/>
    <property type="match status" value="1"/>
</dbReference>
<dbReference type="PANTHER" id="PTHR42939:SF1">
    <property type="entry name" value="ABC TRANSPORTER ATP-BINDING PROTEIN ALBC-RELATED"/>
    <property type="match status" value="1"/>
</dbReference>
<evidence type="ECO:0000259" key="4">
    <source>
        <dbReference type="PROSITE" id="PS50893"/>
    </source>
</evidence>
<dbReference type="EMBL" id="JAWNGC010000003">
    <property type="protein sequence ID" value="MDY5154730.1"/>
    <property type="molecule type" value="Genomic_DNA"/>
</dbReference>
<dbReference type="Pfam" id="PF00005">
    <property type="entry name" value="ABC_tran"/>
    <property type="match status" value="1"/>
</dbReference>
<dbReference type="PROSITE" id="PS50893">
    <property type="entry name" value="ABC_TRANSPORTER_2"/>
    <property type="match status" value="1"/>
</dbReference>
<name>A0AAW9HLE7_9ACTO</name>
<reference evidence="5" key="1">
    <citation type="submission" date="2023-10" db="EMBL/GenBank/DDBJ databases">
        <title>Whole Genome based description of the genera Actinobaculum and Actinotignum reveals a complex phylogenetic relationship within the species included in the genus Actinotignum.</title>
        <authorList>
            <person name="Jensen C.S."/>
            <person name="Dargis R."/>
            <person name="Kemp M."/>
            <person name="Christensen J.J."/>
        </authorList>
    </citation>
    <scope>NUCLEOTIDE SEQUENCE</scope>
    <source>
        <strain evidence="5">SLA_B511</strain>
    </source>
</reference>
<dbReference type="Proteomes" id="UP001281731">
    <property type="component" value="Unassembled WGS sequence"/>
</dbReference>
<sequence length="276" mass="29764">MEHELPKSKLDSLEKPERLAPEPAGIVNAIDAQDVVKLYGNNLALDHLYLQIPAGSFFGLVGPNGAGKSTFLSIATGLLEPDRGTVFINGISMWDEPVAAKGALGVLPDGMHMFDRLSGIEHLTFVAQLRGLDKQSAIQRSRSLLQTFELPLDKKKTISEYSTGMRKKIGLALALVTSPRLVVLDEPFEAVDPVSANTLQQVLKEYVKLGGTVVLSSHVMATVESLCTHVAVINQGRILVSGTTEEVAAGQDLNSRFLQLVGGHQQCEGDLSWLGR</sequence>
<dbReference type="PANTHER" id="PTHR42939">
    <property type="entry name" value="ABC TRANSPORTER ATP-BINDING PROTEIN ALBC-RELATED"/>
    <property type="match status" value="1"/>
</dbReference>
<dbReference type="GO" id="GO:0016887">
    <property type="term" value="F:ATP hydrolysis activity"/>
    <property type="evidence" value="ECO:0007669"/>
    <property type="project" value="InterPro"/>
</dbReference>
<dbReference type="InterPro" id="IPR003439">
    <property type="entry name" value="ABC_transporter-like_ATP-bd"/>
</dbReference>
<dbReference type="CDD" id="cd03230">
    <property type="entry name" value="ABC_DR_subfamily_A"/>
    <property type="match status" value="1"/>
</dbReference>
<feature type="domain" description="ABC transporter" evidence="4">
    <location>
        <begin position="30"/>
        <end position="260"/>
    </location>
</feature>
<evidence type="ECO:0000313" key="5">
    <source>
        <dbReference type="EMBL" id="MDY5154730.1"/>
    </source>
</evidence>
<gene>
    <name evidence="5" type="ORF">R6G80_03190</name>
</gene>
<dbReference type="SUPFAM" id="SSF52540">
    <property type="entry name" value="P-loop containing nucleoside triphosphate hydrolases"/>
    <property type="match status" value="1"/>
</dbReference>
<keyword evidence="3 5" id="KW-0067">ATP-binding</keyword>
<dbReference type="Gene3D" id="3.40.50.300">
    <property type="entry name" value="P-loop containing nucleotide triphosphate hydrolases"/>
    <property type="match status" value="1"/>
</dbReference>
<dbReference type="InterPro" id="IPR003593">
    <property type="entry name" value="AAA+_ATPase"/>
</dbReference>
<keyword evidence="2" id="KW-0547">Nucleotide-binding</keyword>
<accession>A0AAW9HLE7</accession>
<dbReference type="GO" id="GO:0005524">
    <property type="term" value="F:ATP binding"/>
    <property type="evidence" value="ECO:0007669"/>
    <property type="project" value="UniProtKB-KW"/>
</dbReference>
<organism evidence="5 6">
    <name type="scientific">Actinotignum urinale</name>
    <dbReference type="NCBI Taxonomy" id="190146"/>
    <lineage>
        <taxon>Bacteria</taxon>
        <taxon>Bacillati</taxon>
        <taxon>Actinomycetota</taxon>
        <taxon>Actinomycetes</taxon>
        <taxon>Actinomycetales</taxon>
        <taxon>Actinomycetaceae</taxon>
        <taxon>Actinotignum</taxon>
    </lineage>
</organism>
<comment type="caution">
    <text evidence="5">The sequence shown here is derived from an EMBL/GenBank/DDBJ whole genome shotgun (WGS) entry which is preliminary data.</text>
</comment>